<accession>A0A6M5YQ32</accession>
<name>A0A6M5YQ32_9BACT</name>
<protein>
    <submittedName>
        <fullName evidence="1">Uncharacterized protein</fullName>
    </submittedName>
</protein>
<dbReference type="AlphaFoldDB" id="A0A6M5YQ32"/>
<keyword evidence="2" id="KW-1185">Reference proteome</keyword>
<reference evidence="2" key="1">
    <citation type="submission" date="2020-05" db="EMBL/GenBank/DDBJ databases">
        <title>Frigoriglobus tundricola gen. nov., sp. nov., a psychrotolerant cellulolytic planctomycete of the family Gemmataceae with two divergent copies of 16S rRNA gene.</title>
        <authorList>
            <person name="Kulichevskaya I.S."/>
            <person name="Ivanova A.A."/>
            <person name="Naumoff D.G."/>
            <person name="Beletsky A.V."/>
            <person name="Rijpstra W.I.C."/>
            <person name="Sinninghe Damste J.S."/>
            <person name="Mardanov A.V."/>
            <person name="Ravin N.V."/>
            <person name="Dedysh S.N."/>
        </authorList>
    </citation>
    <scope>NUCLEOTIDE SEQUENCE [LARGE SCALE GENOMIC DNA]</scope>
    <source>
        <strain evidence="2">PL17</strain>
    </source>
</reference>
<gene>
    <name evidence="1" type="ORF">FTUN_3015</name>
</gene>
<dbReference type="EMBL" id="CP053452">
    <property type="protein sequence ID" value="QJW95466.1"/>
    <property type="molecule type" value="Genomic_DNA"/>
</dbReference>
<proteinExistence type="predicted"/>
<dbReference type="KEGG" id="ftj:FTUN_3015"/>
<organism evidence="1 2">
    <name type="scientific">Frigoriglobus tundricola</name>
    <dbReference type="NCBI Taxonomy" id="2774151"/>
    <lineage>
        <taxon>Bacteria</taxon>
        <taxon>Pseudomonadati</taxon>
        <taxon>Planctomycetota</taxon>
        <taxon>Planctomycetia</taxon>
        <taxon>Gemmatales</taxon>
        <taxon>Gemmataceae</taxon>
        <taxon>Frigoriglobus</taxon>
    </lineage>
</organism>
<evidence type="ECO:0000313" key="2">
    <source>
        <dbReference type="Proteomes" id="UP000503447"/>
    </source>
</evidence>
<evidence type="ECO:0000313" key="1">
    <source>
        <dbReference type="EMBL" id="QJW95466.1"/>
    </source>
</evidence>
<sequence>MSKAAPRRRSVPGQVRRRTVIGEGVLNSRFQQFTIGHGAHLSAVPDLFEYPVPR</sequence>
<dbReference type="Proteomes" id="UP000503447">
    <property type="component" value="Chromosome"/>
</dbReference>